<accession>A0A9N9Z153</accession>
<evidence type="ECO:0000313" key="7">
    <source>
        <dbReference type="Proteomes" id="UP000775872"/>
    </source>
</evidence>
<dbReference type="CDD" id="cd00067">
    <property type="entry name" value="GAL4"/>
    <property type="match status" value="1"/>
</dbReference>
<keyword evidence="3" id="KW-0539">Nucleus</keyword>
<dbReference type="PROSITE" id="PS00463">
    <property type="entry name" value="ZN2_CY6_FUNGAL_1"/>
    <property type="match status" value="1"/>
</dbReference>
<feature type="domain" description="Zn(2)-C6 fungal-type" evidence="5">
    <location>
        <begin position="7"/>
        <end position="39"/>
    </location>
</feature>
<keyword evidence="1" id="KW-0805">Transcription regulation</keyword>
<keyword evidence="2" id="KW-0804">Transcription</keyword>
<dbReference type="Gene3D" id="4.10.240.10">
    <property type="entry name" value="Zn(2)-C6 fungal-type DNA-binding domain"/>
    <property type="match status" value="1"/>
</dbReference>
<protein>
    <recommendedName>
        <fullName evidence="5">Zn(2)-C6 fungal-type domain-containing protein</fullName>
    </recommendedName>
</protein>
<evidence type="ECO:0000256" key="2">
    <source>
        <dbReference type="ARBA" id="ARBA00023163"/>
    </source>
</evidence>
<dbReference type="PANTHER" id="PTHR47840:SF1">
    <property type="entry name" value="ZN(II)2CYS6 TRANSCRIPTION FACTOR (EUROFUNG)"/>
    <property type="match status" value="1"/>
</dbReference>
<dbReference type="PANTHER" id="PTHR47840">
    <property type="entry name" value="ZN(II)2CYS6 TRANSCRIPTION FACTOR (EUROFUNG)-RELATED"/>
    <property type="match status" value="1"/>
</dbReference>
<comment type="caution">
    <text evidence="6">The sequence shown here is derived from an EMBL/GenBank/DDBJ whole genome shotgun (WGS) entry which is preliminary data.</text>
</comment>
<organism evidence="6 7">
    <name type="scientific">Clonostachys solani</name>
    <dbReference type="NCBI Taxonomy" id="160281"/>
    <lineage>
        <taxon>Eukaryota</taxon>
        <taxon>Fungi</taxon>
        <taxon>Dikarya</taxon>
        <taxon>Ascomycota</taxon>
        <taxon>Pezizomycotina</taxon>
        <taxon>Sordariomycetes</taxon>
        <taxon>Hypocreomycetidae</taxon>
        <taxon>Hypocreales</taxon>
        <taxon>Bionectriaceae</taxon>
        <taxon>Clonostachys</taxon>
    </lineage>
</organism>
<name>A0A9N9Z153_9HYPO</name>
<dbReference type="GO" id="GO:0008270">
    <property type="term" value="F:zinc ion binding"/>
    <property type="evidence" value="ECO:0007669"/>
    <property type="project" value="InterPro"/>
</dbReference>
<dbReference type="InterPro" id="IPR036864">
    <property type="entry name" value="Zn2-C6_fun-type_DNA-bd_sf"/>
</dbReference>
<dbReference type="Proteomes" id="UP000775872">
    <property type="component" value="Unassembled WGS sequence"/>
</dbReference>
<dbReference type="EMBL" id="CABFOC020000018">
    <property type="protein sequence ID" value="CAH0047172.1"/>
    <property type="molecule type" value="Genomic_DNA"/>
</dbReference>
<dbReference type="CDD" id="cd12148">
    <property type="entry name" value="fungal_TF_MHR"/>
    <property type="match status" value="1"/>
</dbReference>
<evidence type="ECO:0000256" key="3">
    <source>
        <dbReference type="ARBA" id="ARBA00023242"/>
    </source>
</evidence>
<dbReference type="PROSITE" id="PS50048">
    <property type="entry name" value="ZN2_CY6_FUNGAL_2"/>
    <property type="match status" value="1"/>
</dbReference>
<proteinExistence type="predicted"/>
<evidence type="ECO:0000313" key="6">
    <source>
        <dbReference type="EMBL" id="CAH0047172.1"/>
    </source>
</evidence>
<evidence type="ECO:0000256" key="1">
    <source>
        <dbReference type="ARBA" id="ARBA00023015"/>
    </source>
</evidence>
<reference evidence="6" key="1">
    <citation type="submission" date="2021-10" db="EMBL/GenBank/DDBJ databases">
        <authorList>
            <person name="Piombo E."/>
        </authorList>
    </citation>
    <scope>NUCLEOTIDE SEQUENCE</scope>
</reference>
<feature type="compositionally biased region" description="Low complexity" evidence="4">
    <location>
        <begin position="43"/>
        <end position="65"/>
    </location>
</feature>
<sequence>MRLGTKSCSECRRRKVRCKFNDGSDNCQQCVLHDTRCVSQDDSPAPTVASASASAPPSASASTSVDLQARMGSLEASVRELCQTISQQGFNNSPLAVAALGAQSSEREQGIDANQDAALDEAPLVQYLRDSLATQADTSSRRDRAAEPSENPIIRPTERRIRALIPVNSTLVNIFDLTHKFWGAWPLHWTQNNEHNGELENVHGLPISVGDAVRFIDDSLRSSSPSILAKCLIWFCLSLQQVPPGSTTRHEFCLPMPKADLMDKCLDEIDVAVFQRGSTRLGCDLDLIEVYILQAELFLNQGRPCRAWKSVRQGIDDAMLLGLHRPQQEDIRSKSIWSALWQLDWKLSMFLGLPFTVPHDLLPHDGRDDEVHPLLEHRIMRSVATLCGRIVERDQRRQQKRQKELSYPDTISIMERMEYVRNLIPEEWWDFEEESQPPVTPAIAFLRMSVLLHFHFANKLLHLPYVLLGARDRKYEHSRCLALESAEAMVRAYLRLRYLMDDNFSCDFIDFLAFSGGIVLAANLTKRGREKPPDGERIWEMLDELTTKLGETAQELQCSVATQASQVLHNLHSISHGAYGGPDCYEMMIPYFGIMRIIVPRRPGQRVDVDNRRMVSLASDPNMISFSTDMFSFRFPSEFQTAEELGQSWEDLVANPVYDSMGRRM</sequence>
<dbReference type="Pfam" id="PF00172">
    <property type="entry name" value="Zn_clus"/>
    <property type="match status" value="1"/>
</dbReference>
<feature type="region of interest" description="Disordered" evidence="4">
    <location>
        <begin position="133"/>
        <end position="152"/>
    </location>
</feature>
<dbReference type="AlphaFoldDB" id="A0A9N9Z153"/>
<gene>
    <name evidence="6" type="ORF">CSOL1703_00013411</name>
</gene>
<dbReference type="SUPFAM" id="SSF57701">
    <property type="entry name" value="Zn2/Cys6 DNA-binding domain"/>
    <property type="match status" value="1"/>
</dbReference>
<dbReference type="GO" id="GO:0000981">
    <property type="term" value="F:DNA-binding transcription factor activity, RNA polymerase II-specific"/>
    <property type="evidence" value="ECO:0007669"/>
    <property type="project" value="InterPro"/>
</dbReference>
<feature type="region of interest" description="Disordered" evidence="4">
    <location>
        <begin position="41"/>
        <end position="66"/>
    </location>
</feature>
<dbReference type="InterPro" id="IPR001138">
    <property type="entry name" value="Zn2Cys6_DnaBD"/>
</dbReference>
<evidence type="ECO:0000259" key="5">
    <source>
        <dbReference type="PROSITE" id="PS50048"/>
    </source>
</evidence>
<evidence type="ECO:0000256" key="4">
    <source>
        <dbReference type="SAM" id="MobiDB-lite"/>
    </source>
</evidence>
<dbReference type="OrthoDB" id="6509908at2759"/>
<keyword evidence="7" id="KW-1185">Reference proteome</keyword>
<dbReference type="SMART" id="SM00066">
    <property type="entry name" value="GAL4"/>
    <property type="match status" value="1"/>
</dbReference>